<accession>A0A1I1NRM6</accession>
<dbReference type="STRING" id="1123010.SAMN02745724_03158"/>
<name>A0A1I1NRM6_9GAMM</name>
<evidence type="ECO:0000313" key="2">
    <source>
        <dbReference type="Proteomes" id="UP000198862"/>
    </source>
</evidence>
<dbReference type="EMBL" id="FOLO01000027">
    <property type="protein sequence ID" value="SFD00324.1"/>
    <property type="molecule type" value="Genomic_DNA"/>
</dbReference>
<keyword evidence="2" id="KW-1185">Reference proteome</keyword>
<dbReference type="Gene3D" id="1.20.58.320">
    <property type="entry name" value="TPR-like"/>
    <property type="match status" value="1"/>
</dbReference>
<dbReference type="OrthoDB" id="7593450at2"/>
<dbReference type="Proteomes" id="UP000198862">
    <property type="component" value="Unassembled WGS sequence"/>
</dbReference>
<organism evidence="1 2">
    <name type="scientific">Pseudoalteromonas denitrificans DSM 6059</name>
    <dbReference type="NCBI Taxonomy" id="1123010"/>
    <lineage>
        <taxon>Bacteria</taxon>
        <taxon>Pseudomonadati</taxon>
        <taxon>Pseudomonadota</taxon>
        <taxon>Gammaproteobacteria</taxon>
        <taxon>Alteromonadales</taxon>
        <taxon>Pseudoalteromonadaceae</taxon>
        <taxon>Pseudoalteromonas</taxon>
    </lineage>
</organism>
<dbReference type="SUPFAM" id="SSF48452">
    <property type="entry name" value="TPR-like"/>
    <property type="match status" value="1"/>
</dbReference>
<proteinExistence type="predicted"/>
<dbReference type="Gene3D" id="1.25.40.10">
    <property type="entry name" value="Tetratricopeptide repeat domain"/>
    <property type="match status" value="1"/>
</dbReference>
<dbReference type="RefSeq" id="WP_091986305.1">
    <property type="nucleotide sequence ID" value="NZ_FOLO01000027.1"/>
</dbReference>
<dbReference type="InterPro" id="IPR011990">
    <property type="entry name" value="TPR-like_helical_dom_sf"/>
</dbReference>
<sequence>MHQAVLKFWFEEIDSSKWWVKDLAFDQLIKSKFLALHHSAMNCELYEWRKTPKGRLAEIIVLDQFSRNMFRDTPKSFASDSLALVLAQEAIDVKADEALSAIERSFLYIPFMHSESLKIHNVAIDLYKKNGIESNYDFEIKHRDIIEKFGRYPHRNQILSRESTDAEIEFLKQPGSGF</sequence>
<dbReference type="AlphaFoldDB" id="A0A1I1NRM6"/>
<dbReference type="InterPro" id="IPR010323">
    <property type="entry name" value="DUF924"/>
</dbReference>
<reference evidence="1 2" key="1">
    <citation type="submission" date="2016-10" db="EMBL/GenBank/DDBJ databases">
        <authorList>
            <person name="de Groot N.N."/>
        </authorList>
    </citation>
    <scope>NUCLEOTIDE SEQUENCE [LARGE SCALE GENOMIC DNA]</scope>
    <source>
        <strain evidence="1 2">DSM 6059</strain>
    </source>
</reference>
<gene>
    <name evidence="1" type="ORF">SAMN02745724_03158</name>
</gene>
<protein>
    <submittedName>
        <fullName evidence="1">Uncharacterized conserved protein, DUF924 family</fullName>
    </submittedName>
</protein>
<dbReference type="Pfam" id="PF06041">
    <property type="entry name" value="DUF924"/>
    <property type="match status" value="1"/>
</dbReference>
<evidence type="ECO:0000313" key="1">
    <source>
        <dbReference type="EMBL" id="SFD00324.1"/>
    </source>
</evidence>